<dbReference type="PROSITE" id="PS51257">
    <property type="entry name" value="PROKAR_LIPOPROTEIN"/>
    <property type="match status" value="1"/>
</dbReference>
<dbReference type="GO" id="GO:0015562">
    <property type="term" value="F:efflux transmembrane transporter activity"/>
    <property type="evidence" value="ECO:0007669"/>
    <property type="project" value="InterPro"/>
</dbReference>
<dbReference type="GO" id="GO:0005886">
    <property type="term" value="C:plasma membrane"/>
    <property type="evidence" value="ECO:0007669"/>
    <property type="project" value="UniProtKB-SubCell"/>
</dbReference>
<dbReference type="Pfam" id="PF02321">
    <property type="entry name" value="OEP"/>
    <property type="match status" value="2"/>
</dbReference>
<dbReference type="PANTHER" id="PTHR30203">
    <property type="entry name" value="OUTER MEMBRANE CATION EFFLUX PROTEIN"/>
    <property type="match status" value="1"/>
</dbReference>
<dbReference type="PANTHER" id="PTHR30203:SF20">
    <property type="entry name" value="MULTIDRUG RESISTANCE OUTER MEMBRANE PROTEIN MDTP-RELATED"/>
    <property type="match status" value="1"/>
</dbReference>
<proteinExistence type="inferred from homology"/>
<protein>
    <submittedName>
        <fullName evidence="10">Fusaric acid resistance outer membrane efflux protein</fullName>
    </submittedName>
</protein>
<keyword evidence="7 9" id="KW-0564">Palmitate</keyword>
<keyword evidence="3 9" id="KW-1134">Transmembrane beta strand</keyword>
<dbReference type="Gene3D" id="2.20.200.10">
    <property type="entry name" value="Outer membrane efflux proteins (OEP)"/>
    <property type="match status" value="1"/>
</dbReference>
<dbReference type="BioCyc" id="BCEN216591:G1G1V-1314-MONOMER"/>
<evidence type="ECO:0000256" key="5">
    <source>
        <dbReference type="ARBA" id="ARBA00022729"/>
    </source>
</evidence>
<dbReference type="AlphaFoldDB" id="B4EDQ9"/>
<evidence type="ECO:0000256" key="7">
    <source>
        <dbReference type="ARBA" id="ARBA00023139"/>
    </source>
</evidence>
<keyword evidence="4 9" id="KW-0812">Transmembrane</keyword>
<accession>B4EDQ9</accession>
<name>B4EDQ9_BURCJ</name>
<comment type="similarity">
    <text evidence="2 9">Belongs to the outer membrane factor (OMF) (TC 1.B.17) family.</text>
</comment>
<keyword evidence="6 9" id="KW-0472">Membrane</keyword>
<dbReference type="eggNOG" id="COG1538">
    <property type="taxonomic scope" value="Bacteria"/>
</dbReference>
<evidence type="ECO:0000256" key="6">
    <source>
        <dbReference type="ARBA" id="ARBA00023136"/>
    </source>
</evidence>
<sequence>MTVARFFGLIAILYFAVLSGCADMRGIGPLSNLQDADELDAGSAIRTARAPSPLPTGGWWRAYGDTQLNRLIDTALAHNPSLSAAHDRVRVAQAMARAAHANELPKVDGSLRLLRQHWPDDAYYGPGALGNSNTWNNTGGMNLAWHIDLWGRDKNIASSARDRFRAREADELAARLQLQTNIVYAYIDLALNIALLANEQANTELQQKTVELVRKRLKAGIATQLELSEAESPLPGYVKRITAWKAAVELNQHQLAALIGEGPGAGTTIQRPQIVFEKPIGLPSTLPSELVGRRPDVIAARWEVESRARGVDVARAAFYPNIDLLASIGSFGAAAGFIDFLRAANGGWSAGPALTLPIFEGGRLRARLAAATAEYDEAVDRYNRAIIEAIKDIADNVVRVRSLATQMDADRRSISVAARSLDLARISQRRGLVNYKNVLVAQANLLQAQNSAIRTEVDLLKAHAALMASLGGSDPTPRRANTDASR</sequence>
<dbReference type="NCBIfam" id="TIGR01845">
    <property type="entry name" value="outer_NodT"/>
    <property type="match status" value="1"/>
</dbReference>
<evidence type="ECO:0000256" key="2">
    <source>
        <dbReference type="ARBA" id="ARBA00007613"/>
    </source>
</evidence>
<keyword evidence="5" id="KW-0732">Signal</keyword>
<evidence type="ECO:0000256" key="3">
    <source>
        <dbReference type="ARBA" id="ARBA00022452"/>
    </source>
</evidence>
<evidence type="ECO:0000256" key="4">
    <source>
        <dbReference type="ARBA" id="ARBA00022692"/>
    </source>
</evidence>
<evidence type="ECO:0000256" key="1">
    <source>
        <dbReference type="ARBA" id="ARBA00004370"/>
    </source>
</evidence>
<evidence type="ECO:0000313" key="10">
    <source>
        <dbReference type="EMBL" id="CAR51480.1"/>
    </source>
</evidence>
<dbReference type="SUPFAM" id="SSF56954">
    <property type="entry name" value="Outer membrane efflux proteins (OEP)"/>
    <property type="match status" value="1"/>
</dbReference>
<dbReference type="HOGENOM" id="CLU_012817_13_2_4"/>
<dbReference type="InterPro" id="IPR010131">
    <property type="entry name" value="MdtP/NodT-like"/>
</dbReference>
<gene>
    <name evidence="10" type="ORF">BCAL1178</name>
</gene>
<dbReference type="EMBL" id="AM747720">
    <property type="protein sequence ID" value="CAR51480.1"/>
    <property type="molecule type" value="Genomic_DNA"/>
</dbReference>
<dbReference type="Proteomes" id="UP000001035">
    <property type="component" value="Chromosome 1"/>
</dbReference>
<dbReference type="Gene3D" id="1.20.1600.10">
    <property type="entry name" value="Outer membrane efflux proteins (OEP)"/>
    <property type="match status" value="1"/>
</dbReference>
<organism evidence="10 11">
    <name type="scientific">Burkholderia cenocepacia (strain ATCC BAA-245 / DSM 16553 / LMG 16656 / NCTC 13227 / J2315 / CF5610)</name>
    <name type="common">Burkholderia cepacia (strain J2315)</name>
    <dbReference type="NCBI Taxonomy" id="216591"/>
    <lineage>
        <taxon>Bacteria</taxon>
        <taxon>Pseudomonadati</taxon>
        <taxon>Pseudomonadota</taxon>
        <taxon>Betaproteobacteria</taxon>
        <taxon>Burkholderiales</taxon>
        <taxon>Burkholderiaceae</taxon>
        <taxon>Burkholderia</taxon>
        <taxon>Burkholderia cepacia complex</taxon>
    </lineage>
</organism>
<keyword evidence="8 9" id="KW-0449">Lipoprotein</keyword>
<comment type="subcellular location">
    <subcellularLocation>
        <location evidence="9">Cell membrane</location>
        <topology evidence="9">Lipid-anchor</topology>
    </subcellularLocation>
    <subcellularLocation>
        <location evidence="1">Membrane</location>
    </subcellularLocation>
</comment>
<keyword evidence="11" id="KW-1185">Reference proteome</keyword>
<dbReference type="InterPro" id="IPR003423">
    <property type="entry name" value="OMP_efflux"/>
</dbReference>
<evidence type="ECO:0000256" key="8">
    <source>
        <dbReference type="ARBA" id="ARBA00023288"/>
    </source>
</evidence>
<evidence type="ECO:0000256" key="9">
    <source>
        <dbReference type="RuleBase" id="RU362097"/>
    </source>
</evidence>
<dbReference type="KEGG" id="bcj:BCAL1178"/>
<evidence type="ECO:0000313" key="11">
    <source>
        <dbReference type="Proteomes" id="UP000001035"/>
    </source>
</evidence>
<reference evidence="10 11" key="1">
    <citation type="journal article" date="2009" name="J. Bacteriol.">
        <title>The genome of Burkholderia cenocepacia J2315, an epidemic pathogen of cystic fibrosis patients.</title>
        <authorList>
            <person name="Holden M.T."/>
            <person name="Seth-Smith H.M."/>
            <person name="Crossman L.C."/>
            <person name="Sebaihia M."/>
            <person name="Bentley S.D."/>
            <person name="Cerdeno-Tarraga A.M."/>
            <person name="Thomson N.R."/>
            <person name="Bason N."/>
            <person name="Quail M.A."/>
            <person name="Sharp S."/>
            <person name="Cherevach I."/>
            <person name="Churcher C."/>
            <person name="Goodhead I."/>
            <person name="Hauser H."/>
            <person name="Holroyd N."/>
            <person name="Mungall K."/>
            <person name="Scott P."/>
            <person name="Walker D."/>
            <person name="White B."/>
            <person name="Rose H."/>
            <person name="Iversen P."/>
            <person name="Mil-Homens D."/>
            <person name="Rocha E.P."/>
            <person name="Fialho A.M."/>
            <person name="Baldwin A."/>
            <person name="Dowson C."/>
            <person name="Barrell B.G."/>
            <person name="Govan J.R."/>
            <person name="Vandamme P."/>
            <person name="Hart C.A."/>
            <person name="Mahenthiralingam E."/>
            <person name="Parkhill J."/>
        </authorList>
    </citation>
    <scope>NUCLEOTIDE SEQUENCE [LARGE SCALE GENOMIC DNA]</scope>
    <source>
        <strain evidence="11">ATCC BAA-245 / DSM 16553 / LMG 16656 / NCTC 13227 / J2315 / CF5610</strain>
    </source>
</reference>